<dbReference type="AlphaFoldDB" id="A0A0H5PXV4"/>
<protein>
    <submittedName>
        <fullName evidence="1">Uncharacterized protein</fullName>
    </submittedName>
</protein>
<evidence type="ECO:0000313" key="1">
    <source>
        <dbReference type="EMBL" id="CRY93989.1"/>
    </source>
</evidence>
<proteinExistence type="predicted"/>
<reference evidence="1" key="2">
    <citation type="submission" date="2015-07" db="EMBL/GenBank/DDBJ databases">
        <title>Plasmids, circular viruses and viroids from rat gut.</title>
        <authorList>
            <person name="Jorgensen T.J."/>
            <person name="Hansen M.A."/>
            <person name="Xu Z."/>
            <person name="Tabak M.A."/>
            <person name="Sorensen S.J."/>
            <person name="Hansen L.H."/>
        </authorList>
    </citation>
    <scope>NUCLEOTIDE SEQUENCE</scope>
    <source>
        <strain evidence="1">RGRH0121</strain>
    </source>
</reference>
<reference evidence="1" key="1">
    <citation type="submission" date="2015-06" db="EMBL/GenBank/DDBJ databases">
        <authorList>
            <person name="Joergensen T."/>
        </authorList>
    </citation>
    <scope>NUCLEOTIDE SEQUENCE</scope>
    <source>
        <strain evidence="1">RGRH0121</strain>
    </source>
</reference>
<name>A0A0H5PXV4_9ZZZZ</name>
<accession>A0A0H5PXV4</accession>
<sequence length="65" mass="7048">MVRWCVGGWRGAPAYKAIRQAHPPGKVGKKSRAAPLDNMGLPWYSEGTKSVAAATYGEHPYKGFS</sequence>
<organism evidence="1">
    <name type="scientific">uncultured prokaryote</name>
    <dbReference type="NCBI Taxonomy" id="198431"/>
    <lineage>
        <taxon>unclassified sequences</taxon>
        <taxon>environmental samples</taxon>
    </lineage>
</organism>
<dbReference type="EMBL" id="LN852811">
    <property type="protein sequence ID" value="CRY93989.1"/>
    <property type="molecule type" value="Genomic_DNA"/>
</dbReference>